<evidence type="ECO:0000256" key="1">
    <source>
        <dbReference type="ARBA" id="ARBA00004651"/>
    </source>
</evidence>
<dbReference type="AlphaFoldDB" id="A0A4R1SBR1"/>
<comment type="subcellular location">
    <subcellularLocation>
        <location evidence="1">Cell membrane</location>
        <topology evidence="1">Multi-pass membrane protein</topology>
    </subcellularLocation>
</comment>
<dbReference type="Pfam" id="PF00892">
    <property type="entry name" value="EamA"/>
    <property type="match status" value="2"/>
</dbReference>
<dbReference type="SUPFAM" id="SSF103481">
    <property type="entry name" value="Multidrug resistance efflux transporter EmrE"/>
    <property type="match status" value="2"/>
</dbReference>
<comment type="caution">
    <text evidence="9">The sequence shown here is derived from an EMBL/GenBank/DDBJ whole genome shotgun (WGS) entry which is preliminary data.</text>
</comment>
<evidence type="ECO:0000256" key="7">
    <source>
        <dbReference type="SAM" id="Phobius"/>
    </source>
</evidence>
<evidence type="ECO:0000256" key="5">
    <source>
        <dbReference type="ARBA" id="ARBA00022989"/>
    </source>
</evidence>
<dbReference type="PANTHER" id="PTHR42920:SF5">
    <property type="entry name" value="EAMA DOMAIN-CONTAINING PROTEIN"/>
    <property type="match status" value="1"/>
</dbReference>
<dbReference type="OrthoDB" id="9804865at2"/>
<feature type="transmembrane region" description="Helical" evidence="7">
    <location>
        <begin position="151"/>
        <end position="172"/>
    </location>
</feature>
<dbReference type="InterPro" id="IPR051258">
    <property type="entry name" value="Diverse_Substrate_Transporter"/>
</dbReference>
<keyword evidence="10" id="KW-1185">Reference proteome</keyword>
<dbReference type="GO" id="GO:0005886">
    <property type="term" value="C:plasma membrane"/>
    <property type="evidence" value="ECO:0007669"/>
    <property type="project" value="UniProtKB-SubCell"/>
</dbReference>
<evidence type="ECO:0000313" key="9">
    <source>
        <dbReference type="EMBL" id="TCL76996.1"/>
    </source>
</evidence>
<dbReference type="Gene3D" id="1.10.3730.20">
    <property type="match status" value="1"/>
</dbReference>
<accession>A0A4R1SBR1</accession>
<keyword evidence="6 7" id="KW-0472">Membrane</keyword>
<feature type="transmembrane region" description="Helical" evidence="7">
    <location>
        <begin position="270"/>
        <end position="288"/>
    </location>
</feature>
<keyword evidence="5 7" id="KW-1133">Transmembrane helix</keyword>
<dbReference type="InterPro" id="IPR000620">
    <property type="entry name" value="EamA_dom"/>
</dbReference>
<evidence type="ECO:0000313" key="10">
    <source>
        <dbReference type="Proteomes" id="UP000295008"/>
    </source>
</evidence>
<feature type="transmembrane region" description="Helical" evidence="7">
    <location>
        <begin position="215"/>
        <end position="232"/>
    </location>
</feature>
<evidence type="ECO:0000259" key="8">
    <source>
        <dbReference type="Pfam" id="PF00892"/>
    </source>
</evidence>
<dbReference type="InterPro" id="IPR037185">
    <property type="entry name" value="EmrE-like"/>
</dbReference>
<comment type="similarity">
    <text evidence="2">Belongs to the EamA transporter family.</text>
</comment>
<gene>
    <name evidence="9" type="ORF">EDC14_1001281</name>
</gene>
<feature type="domain" description="EamA" evidence="8">
    <location>
        <begin position="8"/>
        <end position="144"/>
    </location>
</feature>
<evidence type="ECO:0000256" key="6">
    <source>
        <dbReference type="ARBA" id="ARBA00023136"/>
    </source>
</evidence>
<name>A0A4R1SBR1_HYDET</name>
<feature type="transmembrane region" description="Helical" evidence="7">
    <location>
        <begin position="128"/>
        <end position="145"/>
    </location>
</feature>
<evidence type="ECO:0000256" key="3">
    <source>
        <dbReference type="ARBA" id="ARBA00022475"/>
    </source>
</evidence>
<proteinExistence type="inferred from homology"/>
<feature type="transmembrane region" description="Helical" evidence="7">
    <location>
        <begin position="40"/>
        <end position="58"/>
    </location>
</feature>
<reference evidence="9 10" key="1">
    <citation type="submission" date="2019-03" db="EMBL/GenBank/DDBJ databases">
        <title>Genomic Encyclopedia of Type Strains, Phase IV (KMG-IV): sequencing the most valuable type-strain genomes for metagenomic binning, comparative biology and taxonomic classification.</title>
        <authorList>
            <person name="Goeker M."/>
        </authorList>
    </citation>
    <scope>NUCLEOTIDE SEQUENCE [LARGE SCALE GENOMIC DNA]</scope>
    <source>
        <strain evidence="9 10">LX-B</strain>
    </source>
</reference>
<sequence length="306" mass="32671">MKKQELRANLLLLLAAAIWGLAFVAQRVGAQYLGSFSFNGIRFALGSLSLLPLLYFMKGSPERRAAGSKPVSVVPAGILAGCVLFMGASLQQIGLIHTSAGKAAFITGLYIVLVPVLGIFLRQRLHASAWLGVAVATAGLYFLSVTADFTIVGSDLVVLAGAFFWALHILVIDHLSKRVNALQLCVVQFLTCAALSMAVALFFEKITLRGIEQALIPLLYGGIGSVGVAYTLQVLGQKHAKPSHAALVLSMEAVFASLGGWLILQENLGLRGYLGCLLMLVGMLLSQLPELRRKAPPKILEETMEA</sequence>
<dbReference type="PANTHER" id="PTHR42920">
    <property type="entry name" value="OS03G0707200 PROTEIN-RELATED"/>
    <property type="match status" value="1"/>
</dbReference>
<organism evidence="9 10">
    <name type="scientific">Hydrogenispora ethanolica</name>
    <dbReference type="NCBI Taxonomy" id="1082276"/>
    <lineage>
        <taxon>Bacteria</taxon>
        <taxon>Bacillati</taxon>
        <taxon>Bacillota</taxon>
        <taxon>Hydrogenispora</taxon>
    </lineage>
</organism>
<feature type="transmembrane region" description="Helical" evidence="7">
    <location>
        <begin position="184"/>
        <end position="203"/>
    </location>
</feature>
<dbReference type="Proteomes" id="UP000295008">
    <property type="component" value="Unassembled WGS sequence"/>
</dbReference>
<evidence type="ECO:0000256" key="4">
    <source>
        <dbReference type="ARBA" id="ARBA00022692"/>
    </source>
</evidence>
<feature type="transmembrane region" description="Helical" evidence="7">
    <location>
        <begin position="70"/>
        <end position="91"/>
    </location>
</feature>
<dbReference type="EMBL" id="SLUN01000001">
    <property type="protein sequence ID" value="TCL76996.1"/>
    <property type="molecule type" value="Genomic_DNA"/>
</dbReference>
<protein>
    <submittedName>
        <fullName evidence="9">Drug/metabolite transporter (DMT)-like permease</fullName>
    </submittedName>
</protein>
<feature type="domain" description="EamA" evidence="8">
    <location>
        <begin position="155"/>
        <end position="285"/>
    </location>
</feature>
<keyword evidence="3" id="KW-1003">Cell membrane</keyword>
<keyword evidence="4 7" id="KW-0812">Transmembrane</keyword>
<feature type="transmembrane region" description="Helical" evidence="7">
    <location>
        <begin position="103"/>
        <end position="121"/>
    </location>
</feature>
<evidence type="ECO:0000256" key="2">
    <source>
        <dbReference type="ARBA" id="ARBA00007362"/>
    </source>
</evidence>
<dbReference type="RefSeq" id="WP_132012381.1">
    <property type="nucleotide sequence ID" value="NZ_SLUN01000001.1"/>
</dbReference>
<feature type="transmembrane region" description="Helical" evidence="7">
    <location>
        <begin position="244"/>
        <end position="264"/>
    </location>
</feature>